<reference evidence="2 3" key="1">
    <citation type="submission" date="2023-01" db="EMBL/GenBank/DDBJ databases">
        <title>Draft genome sequence of Nocardiopsis sp. RSe5-2 isolated from halophytes.</title>
        <authorList>
            <person name="Duangmal K."/>
            <person name="Chantavorakit T."/>
        </authorList>
    </citation>
    <scope>NUCLEOTIDE SEQUENCE [LARGE SCALE GENOMIC DNA]</scope>
    <source>
        <strain evidence="2 3">RSe5-2</strain>
    </source>
</reference>
<dbReference type="InterPro" id="IPR045569">
    <property type="entry name" value="Metalloprtase-TldD/E_C"/>
</dbReference>
<dbReference type="Proteomes" id="UP001527866">
    <property type="component" value="Unassembled WGS sequence"/>
</dbReference>
<evidence type="ECO:0000259" key="1">
    <source>
        <dbReference type="Pfam" id="PF19289"/>
    </source>
</evidence>
<dbReference type="InterPro" id="IPR035068">
    <property type="entry name" value="TldD/PmbA_N"/>
</dbReference>
<dbReference type="EMBL" id="JAQFWQ010000063">
    <property type="protein sequence ID" value="MDA2812934.1"/>
    <property type="molecule type" value="Genomic_DNA"/>
</dbReference>
<dbReference type="Pfam" id="PF19289">
    <property type="entry name" value="PmbA_TldD_3rd"/>
    <property type="match status" value="1"/>
</dbReference>
<dbReference type="Gene3D" id="3.30.2290.10">
    <property type="entry name" value="PmbA/TldD superfamily"/>
    <property type="match status" value="1"/>
</dbReference>
<name>A0ABT4U7K7_9ACTN</name>
<feature type="domain" description="Metalloprotease TldD/E C-terminal" evidence="1">
    <location>
        <begin position="228"/>
        <end position="460"/>
    </location>
</feature>
<sequence length="466" mass="49264">MSASTPQELVERALGLSRADGCMVLVRERSSANLRWAGSSLTTNGAARSRSVTVVSVVEGPGGTQVGVVERGGLLDGELEDLVRAAEEAASSAIPTEEAVPLVAPDEAGQGGDWDAPPAATGVEAFSEAARGLGRVFRASGGSKRLHYGFAEHTVASTFLGTSTGIRLRHDQPEGTIEMNTRAEGSDPRSAWVGRSAPDFAAVDPEALDAELARRAEWAARQVDLPAGRYEVVMPPEAVADMMVPLYFDSGARDAFEGRSALSAPDGGTRVGERVAGLALNLLSDPGRAGLECSPFVLAGSPGRDISAFDNGLPLRRTEWISAGVLNALGQTRATARRTGMEPTGFIDNLVLELPGATDGVDEMVARTERGLLLTCLWYIRSVDPQTMLQTGLTRDGVYLVEDGRVTGAVNNFRFNESPLDLLRRATEAGASVPALSREAGDMFPRTEMPPLRIPDFNMSTVSKAS</sequence>
<evidence type="ECO:0000313" key="3">
    <source>
        <dbReference type="Proteomes" id="UP001527866"/>
    </source>
</evidence>
<accession>A0ABT4U7K7</accession>
<dbReference type="InterPro" id="IPR036059">
    <property type="entry name" value="TldD/PmbA_sf"/>
</dbReference>
<dbReference type="RefSeq" id="WP_270687674.1">
    <property type="nucleotide sequence ID" value="NZ_JAQFWQ010000063.1"/>
</dbReference>
<dbReference type="PANTHER" id="PTHR43666:SF1">
    <property type="entry name" value="CONSERVED PROTEIN"/>
    <property type="match status" value="1"/>
</dbReference>
<proteinExistence type="predicted"/>
<comment type="caution">
    <text evidence="2">The sequence shown here is derived from an EMBL/GenBank/DDBJ whole genome shotgun (WGS) entry which is preliminary data.</text>
</comment>
<organism evidence="2 3">
    <name type="scientific">Nocardiopsis endophytica</name>
    <dbReference type="NCBI Taxonomy" id="3018445"/>
    <lineage>
        <taxon>Bacteria</taxon>
        <taxon>Bacillati</taxon>
        <taxon>Actinomycetota</taxon>
        <taxon>Actinomycetes</taxon>
        <taxon>Streptosporangiales</taxon>
        <taxon>Nocardiopsidaceae</taxon>
        <taxon>Nocardiopsis</taxon>
    </lineage>
</organism>
<evidence type="ECO:0000313" key="2">
    <source>
        <dbReference type="EMBL" id="MDA2812934.1"/>
    </source>
</evidence>
<dbReference type="PANTHER" id="PTHR43666">
    <property type="entry name" value="TLDD PROTEIN"/>
    <property type="match status" value="1"/>
</dbReference>
<keyword evidence="3" id="KW-1185">Reference proteome</keyword>
<protein>
    <submittedName>
        <fullName evidence="2">Metallopeptidase TldD-related protein</fullName>
    </submittedName>
</protein>
<gene>
    <name evidence="2" type="ORF">O4J56_19975</name>
</gene>
<dbReference type="SUPFAM" id="SSF111283">
    <property type="entry name" value="Putative modulator of DNA gyrase, PmbA/TldD"/>
    <property type="match status" value="1"/>
</dbReference>